<accession>A0AAD4QJY4</accession>
<reference evidence="2" key="1">
    <citation type="journal article" date="2022" name="New Phytol.">
        <title>Evolutionary transition to the ectomycorrhizal habit in the genomes of a hyperdiverse lineage of mushroom-forming fungi.</title>
        <authorList>
            <person name="Looney B."/>
            <person name="Miyauchi S."/>
            <person name="Morin E."/>
            <person name="Drula E."/>
            <person name="Courty P.E."/>
            <person name="Kohler A."/>
            <person name="Kuo A."/>
            <person name="LaButti K."/>
            <person name="Pangilinan J."/>
            <person name="Lipzen A."/>
            <person name="Riley R."/>
            <person name="Andreopoulos W."/>
            <person name="He G."/>
            <person name="Johnson J."/>
            <person name="Nolan M."/>
            <person name="Tritt A."/>
            <person name="Barry K.W."/>
            <person name="Grigoriev I.V."/>
            <person name="Nagy L.G."/>
            <person name="Hibbett D."/>
            <person name="Henrissat B."/>
            <person name="Matheny P.B."/>
            <person name="Labbe J."/>
            <person name="Martin F.M."/>
        </authorList>
    </citation>
    <scope>NUCLEOTIDE SEQUENCE</scope>
    <source>
        <strain evidence="2">BPL690</strain>
    </source>
</reference>
<evidence type="ECO:0000313" key="2">
    <source>
        <dbReference type="EMBL" id="KAI0293158.1"/>
    </source>
</evidence>
<protein>
    <submittedName>
        <fullName evidence="2">Uncharacterized protein</fullName>
    </submittedName>
</protein>
<dbReference type="Proteomes" id="UP001203297">
    <property type="component" value="Unassembled WGS sequence"/>
</dbReference>
<evidence type="ECO:0000313" key="3">
    <source>
        <dbReference type="Proteomes" id="UP001203297"/>
    </source>
</evidence>
<gene>
    <name evidence="2" type="ORF">B0F90DRAFT_1764229</name>
</gene>
<keyword evidence="1" id="KW-0812">Transmembrane</keyword>
<keyword evidence="1" id="KW-0472">Membrane</keyword>
<sequence>MVPNSISAPPSTHRQRKRRDFLSFHLIKFFVICCFYMLLQLVIEYPDLNTLLPNLCYMVKW</sequence>
<evidence type="ECO:0000256" key="1">
    <source>
        <dbReference type="SAM" id="Phobius"/>
    </source>
</evidence>
<organism evidence="2 3">
    <name type="scientific">Multifurca ochricompacta</name>
    <dbReference type="NCBI Taxonomy" id="376703"/>
    <lineage>
        <taxon>Eukaryota</taxon>
        <taxon>Fungi</taxon>
        <taxon>Dikarya</taxon>
        <taxon>Basidiomycota</taxon>
        <taxon>Agaricomycotina</taxon>
        <taxon>Agaricomycetes</taxon>
        <taxon>Russulales</taxon>
        <taxon>Russulaceae</taxon>
        <taxon>Multifurca</taxon>
    </lineage>
</organism>
<comment type="caution">
    <text evidence="2">The sequence shown here is derived from an EMBL/GenBank/DDBJ whole genome shotgun (WGS) entry which is preliminary data.</text>
</comment>
<dbReference type="AlphaFoldDB" id="A0AAD4QJY4"/>
<keyword evidence="1" id="KW-1133">Transmembrane helix</keyword>
<feature type="transmembrane region" description="Helical" evidence="1">
    <location>
        <begin position="21"/>
        <end position="43"/>
    </location>
</feature>
<proteinExistence type="predicted"/>
<name>A0AAD4QJY4_9AGAM</name>
<dbReference type="EMBL" id="WTXG01000101">
    <property type="protein sequence ID" value="KAI0293158.1"/>
    <property type="molecule type" value="Genomic_DNA"/>
</dbReference>
<keyword evidence="3" id="KW-1185">Reference proteome</keyword>